<sequence length="97" mass="10646">MWMKAPDTRYLVDQKKLDKAEAKLKQKLEKRTQRDTTSASASKGSPALSGPTTSQSANKQLDRAEASGGLTYDLKIENIDISYGQKSALKGMCNYST</sequence>
<evidence type="ECO:0000313" key="3">
    <source>
        <dbReference type="Proteomes" id="UP001174909"/>
    </source>
</evidence>
<dbReference type="EMBL" id="CASHTH010000101">
    <property type="protein sequence ID" value="CAI7991062.1"/>
    <property type="molecule type" value="Genomic_DNA"/>
</dbReference>
<dbReference type="AlphaFoldDB" id="A0AA35QTT6"/>
<accession>A0AA35QTT6</accession>
<feature type="compositionally biased region" description="Basic and acidic residues" evidence="1">
    <location>
        <begin position="23"/>
        <end position="34"/>
    </location>
</feature>
<feature type="region of interest" description="Disordered" evidence="1">
    <location>
        <begin position="23"/>
        <end position="62"/>
    </location>
</feature>
<keyword evidence="2" id="KW-0067">ATP-binding</keyword>
<keyword evidence="3" id="KW-1185">Reference proteome</keyword>
<reference evidence="2" key="1">
    <citation type="submission" date="2023-03" db="EMBL/GenBank/DDBJ databases">
        <authorList>
            <person name="Steffen K."/>
            <person name="Cardenas P."/>
        </authorList>
    </citation>
    <scope>NUCLEOTIDE SEQUENCE</scope>
</reference>
<dbReference type="Proteomes" id="UP001174909">
    <property type="component" value="Unassembled WGS sequence"/>
</dbReference>
<keyword evidence="2" id="KW-0547">Nucleotide-binding</keyword>
<evidence type="ECO:0000256" key="1">
    <source>
        <dbReference type="SAM" id="MobiDB-lite"/>
    </source>
</evidence>
<feature type="compositionally biased region" description="Polar residues" evidence="1">
    <location>
        <begin position="50"/>
        <end position="59"/>
    </location>
</feature>
<proteinExistence type="predicted"/>
<protein>
    <submittedName>
        <fullName evidence="2">ATP-binding cassette sub-family F member 3</fullName>
    </submittedName>
</protein>
<dbReference type="GO" id="GO:0005524">
    <property type="term" value="F:ATP binding"/>
    <property type="evidence" value="ECO:0007669"/>
    <property type="project" value="UniProtKB-KW"/>
</dbReference>
<organism evidence="2 3">
    <name type="scientific">Geodia barretti</name>
    <name type="common">Barrett's horny sponge</name>
    <dbReference type="NCBI Taxonomy" id="519541"/>
    <lineage>
        <taxon>Eukaryota</taxon>
        <taxon>Metazoa</taxon>
        <taxon>Porifera</taxon>
        <taxon>Demospongiae</taxon>
        <taxon>Heteroscleromorpha</taxon>
        <taxon>Tetractinellida</taxon>
        <taxon>Astrophorina</taxon>
        <taxon>Geodiidae</taxon>
        <taxon>Geodia</taxon>
    </lineage>
</organism>
<name>A0AA35QTT6_GEOBA</name>
<gene>
    <name evidence="2" type="ORF">GBAR_LOCUS617</name>
</gene>
<comment type="caution">
    <text evidence="2">The sequence shown here is derived from an EMBL/GenBank/DDBJ whole genome shotgun (WGS) entry which is preliminary data.</text>
</comment>
<evidence type="ECO:0000313" key="2">
    <source>
        <dbReference type="EMBL" id="CAI7991062.1"/>
    </source>
</evidence>